<keyword evidence="10" id="KW-1185">Reference proteome</keyword>
<keyword evidence="4" id="KW-0720">Serine protease</keyword>
<name>A0ABR2W137_9FUNG</name>
<feature type="compositionally biased region" description="Polar residues" evidence="6">
    <location>
        <begin position="275"/>
        <end position="284"/>
    </location>
</feature>
<protein>
    <recommendedName>
        <fullName evidence="5">Dipeptidyl-peptidase V</fullName>
    </recommendedName>
</protein>
<proteinExistence type="inferred from homology"/>
<gene>
    <name evidence="9" type="primary">dpp5_4</name>
    <name evidence="9" type="ORF">K7432_007094</name>
</gene>
<dbReference type="Pfam" id="PF00326">
    <property type="entry name" value="Peptidase_S9"/>
    <property type="match status" value="1"/>
</dbReference>
<evidence type="ECO:0000256" key="1">
    <source>
        <dbReference type="ARBA" id="ARBA00010040"/>
    </source>
</evidence>
<keyword evidence="3" id="KW-0378">Hydrolase</keyword>
<dbReference type="PANTHER" id="PTHR42776">
    <property type="entry name" value="SERINE PEPTIDASE S9 FAMILY MEMBER"/>
    <property type="match status" value="1"/>
</dbReference>
<evidence type="ECO:0000256" key="2">
    <source>
        <dbReference type="ARBA" id="ARBA00022729"/>
    </source>
</evidence>
<dbReference type="InterPro" id="IPR011042">
    <property type="entry name" value="6-blade_b-propeller_TolB-like"/>
</dbReference>
<keyword evidence="2 7" id="KW-0732">Signal</keyword>
<dbReference type="Pfam" id="PF07676">
    <property type="entry name" value="PD40"/>
    <property type="match status" value="1"/>
</dbReference>
<organism evidence="9 10">
    <name type="scientific">Basidiobolus ranarum</name>
    <dbReference type="NCBI Taxonomy" id="34480"/>
    <lineage>
        <taxon>Eukaryota</taxon>
        <taxon>Fungi</taxon>
        <taxon>Fungi incertae sedis</taxon>
        <taxon>Zoopagomycota</taxon>
        <taxon>Entomophthoromycotina</taxon>
        <taxon>Basidiobolomycetes</taxon>
        <taxon>Basidiobolales</taxon>
        <taxon>Basidiobolaceae</taxon>
        <taxon>Basidiobolus</taxon>
    </lineage>
</organism>
<feature type="region of interest" description="Disordered" evidence="6">
    <location>
        <begin position="260"/>
        <end position="285"/>
    </location>
</feature>
<evidence type="ECO:0000259" key="8">
    <source>
        <dbReference type="Pfam" id="PF00326"/>
    </source>
</evidence>
<dbReference type="PANTHER" id="PTHR42776:SF13">
    <property type="entry name" value="DIPEPTIDYL-PEPTIDASE 5"/>
    <property type="match status" value="1"/>
</dbReference>
<evidence type="ECO:0000313" key="10">
    <source>
        <dbReference type="Proteomes" id="UP001479436"/>
    </source>
</evidence>
<comment type="similarity">
    <text evidence="1">Belongs to the peptidase S9C family.</text>
</comment>
<feature type="domain" description="Peptidase S9 prolyl oligopeptidase catalytic" evidence="8">
    <location>
        <begin position="474"/>
        <end position="684"/>
    </location>
</feature>
<evidence type="ECO:0000256" key="3">
    <source>
        <dbReference type="ARBA" id="ARBA00022801"/>
    </source>
</evidence>
<evidence type="ECO:0000256" key="6">
    <source>
        <dbReference type="SAM" id="MobiDB-lite"/>
    </source>
</evidence>
<evidence type="ECO:0000313" key="9">
    <source>
        <dbReference type="EMBL" id="KAK9712494.1"/>
    </source>
</evidence>
<dbReference type="Gene3D" id="2.120.10.30">
    <property type="entry name" value="TolB, C-terminal domain"/>
    <property type="match status" value="2"/>
</dbReference>
<dbReference type="SUPFAM" id="SSF82171">
    <property type="entry name" value="DPP6 N-terminal domain-like"/>
    <property type="match status" value="1"/>
</dbReference>
<sequence>MRCLCYIALLTVPLASALRPFTPQDLVTFDRPGVAIPSPDGKWAVFSSSNYSITENSSTANLWLLNINNSQVTSLTTPGKYGDSEALWLDTATVGFISSRTETSQLWAVDVTKAGSQPVQVTNFTVDIGNIKYNHKAKLLAFTAGVYSDGSMSKAVELDSANAKRPDSGMAFDQLFVRHWDHFVTSKKQNIFTVKLGKSGNKYNVIGDATNVMSKVHLESPVDPFGDAGDYDISPDGKEIAFISKKPGRDQAWETDINVYSVPSDGSKPPKSLTDKNYGQTASPAYSPDGKTLAWLQMERRGFESDRKRIILHDLHKQKSTYLNQNWDRSPNGITWSPDSKTLYLPTEEYGRVKLFSADLRSGHIKTLTQKGSVGNVVALDNDRLFLTQNAMNHPNEFYTINKNGAGLKQISHLHEAKTKELYLPEPEDFWFKGANGDKVHGWILRPIGFDPKKKYPVAFLVHGGPQGSWADGWSTRWNPEIYSSAGYVMIAINPRGSTGYGQKFTDQVSENWGGLPYEDLMKGLDNILAEYKFTDEKRMCALGGSYGGYMMNWFNGHTDRFNCLVNHDGMFSSVGTYYSTDELWFAEWEFGGKPWEEKSKKINEKWSPSNYVQNWKTPTLVIHSQKDYRLVLAEGLSTFTALQRQNIPSRLLYFPDESHWVTKPANSLRWHNEVLGWLKNWTKN</sequence>
<feature type="signal peptide" evidence="7">
    <location>
        <begin position="1"/>
        <end position="17"/>
    </location>
</feature>
<feature type="chain" id="PRO_5045128167" description="Dipeptidyl-peptidase V" evidence="7">
    <location>
        <begin position="18"/>
        <end position="685"/>
    </location>
</feature>
<dbReference type="InterPro" id="IPR001375">
    <property type="entry name" value="Peptidase_S9_cat"/>
</dbReference>
<evidence type="ECO:0000256" key="5">
    <source>
        <dbReference type="ARBA" id="ARBA00032829"/>
    </source>
</evidence>
<dbReference type="EMBL" id="JASJQH010007212">
    <property type="protein sequence ID" value="KAK9712494.1"/>
    <property type="molecule type" value="Genomic_DNA"/>
</dbReference>
<evidence type="ECO:0000256" key="4">
    <source>
        <dbReference type="ARBA" id="ARBA00022825"/>
    </source>
</evidence>
<dbReference type="SUPFAM" id="SSF53474">
    <property type="entry name" value="alpha/beta-Hydrolases"/>
    <property type="match status" value="1"/>
</dbReference>
<dbReference type="Gene3D" id="3.40.50.1820">
    <property type="entry name" value="alpha/beta hydrolase"/>
    <property type="match status" value="1"/>
</dbReference>
<keyword evidence="4" id="KW-0645">Protease</keyword>
<dbReference type="InterPro" id="IPR029058">
    <property type="entry name" value="AB_hydrolase_fold"/>
</dbReference>
<dbReference type="InterPro" id="IPR011659">
    <property type="entry name" value="WD40"/>
</dbReference>
<evidence type="ECO:0000256" key="7">
    <source>
        <dbReference type="SAM" id="SignalP"/>
    </source>
</evidence>
<dbReference type="Proteomes" id="UP001479436">
    <property type="component" value="Unassembled WGS sequence"/>
</dbReference>
<accession>A0ABR2W137</accession>
<reference evidence="9 10" key="1">
    <citation type="submission" date="2023-04" db="EMBL/GenBank/DDBJ databases">
        <title>Genome of Basidiobolus ranarum AG-B5.</title>
        <authorList>
            <person name="Stajich J.E."/>
            <person name="Carter-House D."/>
            <person name="Gryganskyi A."/>
        </authorList>
    </citation>
    <scope>NUCLEOTIDE SEQUENCE [LARGE SCALE GENOMIC DNA]</scope>
    <source>
        <strain evidence="9 10">AG-B5</strain>
    </source>
</reference>
<comment type="caution">
    <text evidence="9">The sequence shown here is derived from an EMBL/GenBank/DDBJ whole genome shotgun (WGS) entry which is preliminary data.</text>
</comment>